<dbReference type="Proteomes" id="UP001207468">
    <property type="component" value="Unassembled WGS sequence"/>
</dbReference>
<evidence type="ECO:0000313" key="1">
    <source>
        <dbReference type="EMBL" id="KAI9509271.1"/>
    </source>
</evidence>
<reference evidence="1" key="1">
    <citation type="submission" date="2021-03" db="EMBL/GenBank/DDBJ databases">
        <title>Evolutionary priming and transition to the ectomycorrhizal habit in an iconic lineage of mushroom-forming fungi: is preadaptation a requirement?</title>
        <authorList>
            <consortium name="DOE Joint Genome Institute"/>
            <person name="Looney B.P."/>
            <person name="Miyauchi S."/>
            <person name="Morin E."/>
            <person name="Drula E."/>
            <person name="Courty P.E."/>
            <person name="Chicoki N."/>
            <person name="Fauchery L."/>
            <person name="Kohler A."/>
            <person name="Kuo A."/>
            <person name="LaButti K."/>
            <person name="Pangilinan J."/>
            <person name="Lipzen A."/>
            <person name="Riley R."/>
            <person name="Andreopoulos W."/>
            <person name="He G."/>
            <person name="Johnson J."/>
            <person name="Barry K.W."/>
            <person name="Grigoriev I.V."/>
            <person name="Nagy L."/>
            <person name="Hibbett D."/>
            <person name="Henrissat B."/>
            <person name="Matheny P.B."/>
            <person name="Labbe J."/>
            <person name="Martin A.F."/>
        </authorList>
    </citation>
    <scope>NUCLEOTIDE SEQUENCE</scope>
    <source>
        <strain evidence="1">BPL698</strain>
    </source>
</reference>
<evidence type="ECO:0000313" key="2">
    <source>
        <dbReference type="Proteomes" id="UP001207468"/>
    </source>
</evidence>
<sequence length="738" mass="83179">MTLFRLQSHLKSLSWPSPITTLRTFNSSLAMDSEESSATTALGDIPYLDHIPDPSIFEHRSNEYDRVLLPDSPIGMASSSRAPYGHYASALLERLLRRGMFAEAEEVRQELVATNVRIRPSKLYFGAAQHVLRRRPWPPNRTESFANWLSLVPTMDKNPKEISFTGLTSSLLFSSNRLDLESVAQFGIILSSKGYIRKVGSAVVAYLTRYAHPDVSLRVLNELIAADDDYKHNVLGLTYDTRRTDTTKRLWSIAVRVHCTAGRSEMALQMARRAHEDGCHLTRYTYQYLLGKLNADNLKEYAEEVRALPGCQSLDEASSHEPIPPISPGQSRAVNHARAIALLKRCSLLGLPVYAADIVPYFDLYKTDLRGDKMVVQLRASAYRHSLPAVSSVLLAELLHHHRRGQFTHVLWVFEKFFHVVGVPREFIKRRLWARDHYPAQMQIHDLIPAHITKTTFNLPSGLWPTSYHTALVWSALVHLCESEDELLTLYDLLLRLSAQPPELNAGSEHQTPSPDGGASDGESLTPVTGRALEEQYDAAHFLPFLIVFTHNRGALRGLRVLDDMEDRGITTSPQILSVAAALQARYGEPALALRMLDAVGEREEREEREDQGGAGAAEAAKMREQRYRQLLLIAHTGVLRSLLDRRSIVPARQVAKWLRERVGYTEEGGDGADGARNVRTDIALRFLRRLETEGLRAEPELLPDVIDVWGQHREHYPFLKPRNHEIIKTRNAVPGVN</sequence>
<gene>
    <name evidence="1" type="ORF">F5148DRAFT_1189044</name>
</gene>
<protein>
    <submittedName>
        <fullName evidence="1">Uncharacterized protein</fullName>
    </submittedName>
</protein>
<name>A0ACC0UCP6_9AGAM</name>
<dbReference type="EMBL" id="JAGFNK010000068">
    <property type="protein sequence ID" value="KAI9509271.1"/>
    <property type="molecule type" value="Genomic_DNA"/>
</dbReference>
<keyword evidence="2" id="KW-1185">Reference proteome</keyword>
<proteinExistence type="predicted"/>
<accession>A0ACC0UCP6</accession>
<comment type="caution">
    <text evidence="1">The sequence shown here is derived from an EMBL/GenBank/DDBJ whole genome shotgun (WGS) entry which is preliminary data.</text>
</comment>
<organism evidence="1 2">
    <name type="scientific">Russula earlei</name>
    <dbReference type="NCBI Taxonomy" id="71964"/>
    <lineage>
        <taxon>Eukaryota</taxon>
        <taxon>Fungi</taxon>
        <taxon>Dikarya</taxon>
        <taxon>Basidiomycota</taxon>
        <taxon>Agaricomycotina</taxon>
        <taxon>Agaricomycetes</taxon>
        <taxon>Russulales</taxon>
        <taxon>Russulaceae</taxon>
        <taxon>Russula</taxon>
    </lineage>
</organism>